<dbReference type="OrthoDB" id="10066957at2759"/>
<reference evidence="1" key="1">
    <citation type="submission" date="2021-02" db="EMBL/GenBank/DDBJ databases">
        <authorList>
            <person name="Nowell W R."/>
        </authorList>
    </citation>
    <scope>NUCLEOTIDE SEQUENCE</scope>
</reference>
<dbReference type="Proteomes" id="UP000663829">
    <property type="component" value="Unassembled WGS sequence"/>
</dbReference>
<evidence type="ECO:0000313" key="3">
    <source>
        <dbReference type="Proteomes" id="UP000663829"/>
    </source>
</evidence>
<keyword evidence="3" id="KW-1185">Reference proteome</keyword>
<dbReference type="EMBL" id="CAJNOQ010009846">
    <property type="protein sequence ID" value="CAF1235668.1"/>
    <property type="molecule type" value="Genomic_DNA"/>
</dbReference>
<sequence length="227" mass="26134">MLLIDKDKDKDIGIGVHELARQIFQSKEFIESVSSLIKKAIAPYNNVSNYWKPYKKNSSAALGDRLEKLDSSHNHLATYDRRLNLRIHGISEVQGENFEQLVIDTCWSIGVNITSGDFSVCHCLIRSGSNNNQKQLRNQAPRGIIVRFIHYKSKSNIMMNKKRLDKPISINEDLIPHNYKLFKYAKSKLDKKKVRTLNGIVIYHDGKKNVDLFTQNDVDCLLDEEDE</sequence>
<dbReference type="Gene3D" id="3.30.70.1820">
    <property type="entry name" value="L1 transposable element, RRM domain"/>
    <property type="match status" value="1"/>
</dbReference>
<protein>
    <submittedName>
        <fullName evidence="1">Uncharacterized protein</fullName>
    </submittedName>
</protein>
<dbReference type="AlphaFoldDB" id="A0A814Z0L4"/>
<gene>
    <name evidence="1" type="ORF">GPM918_LOCUS25398</name>
    <name evidence="2" type="ORF">SRO942_LOCUS25404</name>
</gene>
<name>A0A814Z0L4_9BILA</name>
<organism evidence="1 3">
    <name type="scientific">Didymodactylos carnosus</name>
    <dbReference type="NCBI Taxonomy" id="1234261"/>
    <lineage>
        <taxon>Eukaryota</taxon>
        <taxon>Metazoa</taxon>
        <taxon>Spiralia</taxon>
        <taxon>Gnathifera</taxon>
        <taxon>Rotifera</taxon>
        <taxon>Eurotatoria</taxon>
        <taxon>Bdelloidea</taxon>
        <taxon>Philodinida</taxon>
        <taxon>Philodinidae</taxon>
        <taxon>Didymodactylos</taxon>
    </lineage>
</organism>
<proteinExistence type="predicted"/>
<evidence type="ECO:0000313" key="1">
    <source>
        <dbReference type="EMBL" id="CAF1235668.1"/>
    </source>
</evidence>
<comment type="caution">
    <text evidence="1">The sequence shown here is derived from an EMBL/GenBank/DDBJ whole genome shotgun (WGS) entry which is preliminary data.</text>
</comment>
<evidence type="ECO:0000313" key="2">
    <source>
        <dbReference type="EMBL" id="CAF3998022.1"/>
    </source>
</evidence>
<accession>A0A814Z0L4</accession>
<dbReference type="EMBL" id="CAJOBC010009851">
    <property type="protein sequence ID" value="CAF3998022.1"/>
    <property type="molecule type" value="Genomic_DNA"/>
</dbReference>
<dbReference type="Proteomes" id="UP000681722">
    <property type="component" value="Unassembled WGS sequence"/>
</dbReference>